<dbReference type="InterPro" id="IPR003782">
    <property type="entry name" value="SCO1/SenC"/>
</dbReference>
<dbReference type="PROSITE" id="PS51257">
    <property type="entry name" value="PROKAR_LIPOPROTEIN"/>
    <property type="match status" value="1"/>
</dbReference>
<feature type="disulfide bond" description="Redox-active" evidence="4">
    <location>
        <begin position="78"/>
        <end position="82"/>
    </location>
</feature>
<protein>
    <recommendedName>
        <fullName evidence="6">Thioredoxin domain-containing protein</fullName>
    </recommendedName>
</protein>
<evidence type="ECO:0000259" key="6">
    <source>
        <dbReference type="PROSITE" id="PS51352"/>
    </source>
</evidence>
<sequence>MSSAYRIGIGIVVATVAASTVACVALTDPYPPSRAGYDLGPASTELGPFRFTERSGREVTEADLADRVWVAAFVFSRCPSSCPRISAEMAKLQAELPENSPVRLVSISVDPEYDTPEVLTDFARRYGADPDRWWFLAGDQQATYDLIGRGFLQPVAEASEEDRASGAEAVLHSTKLALVDRGNRVVGLFDIGDEAGMARLRERLPVLSAPAWARNLPAVNASLNGACALLLLVGWAFIRSRRVTAHAATQVAALTVSAVFLACYLVYHAMVGSVKFSGVGPARPAYFSILLSHTVLAVVMVPMILVTVVRALRKRFDRHRRIAQVTFPIWVYVSITGVVIYLMLYRLDFSAAVSTAGP</sequence>
<comment type="similarity">
    <text evidence="1">Belongs to the SCO1/2 family.</text>
</comment>
<evidence type="ECO:0000256" key="1">
    <source>
        <dbReference type="ARBA" id="ARBA00010996"/>
    </source>
</evidence>
<dbReference type="Pfam" id="PF02630">
    <property type="entry name" value="SCO1-SenC"/>
    <property type="match status" value="1"/>
</dbReference>
<dbReference type="CDD" id="cd02968">
    <property type="entry name" value="SCO"/>
    <property type="match status" value="1"/>
</dbReference>
<dbReference type="PANTHER" id="PTHR37692">
    <property type="entry name" value="HYPOTHETICAL MEMBRANE SPANNING PROTEIN"/>
    <property type="match status" value="1"/>
</dbReference>
<dbReference type="InterPro" id="IPR036249">
    <property type="entry name" value="Thioredoxin-like_sf"/>
</dbReference>
<keyword evidence="8" id="KW-1185">Reference proteome</keyword>
<keyword evidence="5" id="KW-0812">Transmembrane</keyword>
<evidence type="ECO:0000256" key="5">
    <source>
        <dbReference type="SAM" id="Phobius"/>
    </source>
</evidence>
<evidence type="ECO:0000256" key="2">
    <source>
        <dbReference type="ARBA" id="ARBA00023008"/>
    </source>
</evidence>
<evidence type="ECO:0000256" key="4">
    <source>
        <dbReference type="PIRSR" id="PIRSR603782-2"/>
    </source>
</evidence>
<dbReference type="InterPro" id="IPR013766">
    <property type="entry name" value="Thioredoxin_domain"/>
</dbReference>
<dbReference type="KEGG" id="tpla:ElP_19960"/>
<keyword evidence="5" id="KW-1133">Transmembrane helix</keyword>
<evidence type="ECO:0000256" key="3">
    <source>
        <dbReference type="PIRSR" id="PIRSR603782-1"/>
    </source>
</evidence>
<dbReference type="PROSITE" id="PS51352">
    <property type="entry name" value="THIOREDOXIN_2"/>
    <property type="match status" value="1"/>
</dbReference>
<dbReference type="OrthoDB" id="9811998at2"/>
<proteinExistence type="inferred from homology"/>
<gene>
    <name evidence="7" type="ORF">ElP_19960</name>
</gene>
<accession>A0A518GZU5</accession>
<feature type="domain" description="Thioredoxin" evidence="6">
    <location>
        <begin position="40"/>
        <end position="209"/>
    </location>
</feature>
<dbReference type="SUPFAM" id="SSF52833">
    <property type="entry name" value="Thioredoxin-like"/>
    <property type="match status" value="1"/>
</dbReference>
<feature type="binding site" evidence="3">
    <location>
        <position position="82"/>
    </location>
    <ligand>
        <name>Cu cation</name>
        <dbReference type="ChEBI" id="CHEBI:23378"/>
    </ligand>
</feature>
<feature type="transmembrane region" description="Helical" evidence="5">
    <location>
        <begin position="325"/>
        <end position="344"/>
    </location>
</feature>
<keyword evidence="5" id="KW-0472">Membrane</keyword>
<keyword evidence="3" id="KW-0479">Metal-binding</keyword>
<keyword evidence="4" id="KW-1015">Disulfide bond</keyword>
<reference evidence="7 8" key="1">
    <citation type="submission" date="2019-02" db="EMBL/GenBank/DDBJ databases">
        <title>Deep-cultivation of Planctomycetes and their phenomic and genomic characterization uncovers novel biology.</title>
        <authorList>
            <person name="Wiegand S."/>
            <person name="Jogler M."/>
            <person name="Boedeker C."/>
            <person name="Pinto D."/>
            <person name="Vollmers J."/>
            <person name="Rivas-Marin E."/>
            <person name="Kohn T."/>
            <person name="Peeters S.H."/>
            <person name="Heuer A."/>
            <person name="Rast P."/>
            <person name="Oberbeckmann S."/>
            <person name="Bunk B."/>
            <person name="Jeske O."/>
            <person name="Meyerdierks A."/>
            <person name="Storesund J.E."/>
            <person name="Kallscheuer N."/>
            <person name="Luecker S."/>
            <person name="Lage O.M."/>
            <person name="Pohl T."/>
            <person name="Merkel B.J."/>
            <person name="Hornburger P."/>
            <person name="Mueller R.-W."/>
            <person name="Bruemmer F."/>
            <person name="Labrenz M."/>
            <person name="Spormann A.M."/>
            <person name="Op den Camp H."/>
            <person name="Overmann J."/>
            <person name="Amann R."/>
            <person name="Jetten M.S.M."/>
            <person name="Mascher T."/>
            <person name="Medema M.H."/>
            <person name="Devos D.P."/>
            <person name="Kaster A.-K."/>
            <person name="Ovreas L."/>
            <person name="Rohde M."/>
            <person name="Galperin M.Y."/>
            <person name="Jogler C."/>
        </authorList>
    </citation>
    <scope>NUCLEOTIDE SEQUENCE [LARGE SCALE GENOMIC DNA]</scope>
    <source>
        <strain evidence="7 8">ElP</strain>
    </source>
</reference>
<dbReference type="AlphaFoldDB" id="A0A518GZU5"/>
<dbReference type="Proteomes" id="UP000317835">
    <property type="component" value="Chromosome"/>
</dbReference>
<dbReference type="RefSeq" id="WP_145268770.1">
    <property type="nucleotide sequence ID" value="NZ_CP036426.1"/>
</dbReference>
<feature type="transmembrane region" description="Helical" evidence="5">
    <location>
        <begin position="218"/>
        <end position="238"/>
    </location>
</feature>
<evidence type="ECO:0000313" key="7">
    <source>
        <dbReference type="EMBL" id="QDV34113.1"/>
    </source>
</evidence>
<name>A0A518GZU5_9BACT</name>
<feature type="binding site" evidence="3">
    <location>
        <position position="78"/>
    </location>
    <ligand>
        <name>Cu cation</name>
        <dbReference type="ChEBI" id="CHEBI:23378"/>
    </ligand>
</feature>
<dbReference type="InterPro" id="IPR007352">
    <property type="entry name" value="DUF420"/>
</dbReference>
<keyword evidence="2 3" id="KW-0186">Copper</keyword>
<dbReference type="GO" id="GO:0046872">
    <property type="term" value="F:metal ion binding"/>
    <property type="evidence" value="ECO:0007669"/>
    <property type="project" value="UniProtKB-KW"/>
</dbReference>
<dbReference type="Gene3D" id="3.40.30.10">
    <property type="entry name" value="Glutaredoxin"/>
    <property type="match status" value="1"/>
</dbReference>
<organism evidence="7 8">
    <name type="scientific">Tautonia plasticadhaerens</name>
    <dbReference type="NCBI Taxonomy" id="2527974"/>
    <lineage>
        <taxon>Bacteria</taxon>
        <taxon>Pseudomonadati</taxon>
        <taxon>Planctomycetota</taxon>
        <taxon>Planctomycetia</taxon>
        <taxon>Isosphaerales</taxon>
        <taxon>Isosphaeraceae</taxon>
        <taxon>Tautonia</taxon>
    </lineage>
</organism>
<feature type="binding site" evidence="3">
    <location>
        <position position="172"/>
    </location>
    <ligand>
        <name>Cu cation</name>
        <dbReference type="ChEBI" id="CHEBI:23378"/>
    </ligand>
</feature>
<dbReference type="EMBL" id="CP036426">
    <property type="protein sequence ID" value="QDV34113.1"/>
    <property type="molecule type" value="Genomic_DNA"/>
</dbReference>
<feature type="transmembrane region" description="Helical" evidence="5">
    <location>
        <begin position="250"/>
        <end position="270"/>
    </location>
</feature>
<dbReference type="Pfam" id="PF04238">
    <property type="entry name" value="DUF420"/>
    <property type="match status" value="1"/>
</dbReference>
<dbReference type="PANTHER" id="PTHR37692:SF1">
    <property type="entry name" value="DUF420 DOMAIN-CONTAINING PROTEIN"/>
    <property type="match status" value="1"/>
</dbReference>
<feature type="transmembrane region" description="Helical" evidence="5">
    <location>
        <begin position="290"/>
        <end position="313"/>
    </location>
</feature>
<evidence type="ECO:0000313" key="8">
    <source>
        <dbReference type="Proteomes" id="UP000317835"/>
    </source>
</evidence>